<evidence type="ECO:0000256" key="1">
    <source>
        <dbReference type="ARBA" id="ARBA00023242"/>
    </source>
</evidence>
<dbReference type="Proteomes" id="UP000193689">
    <property type="component" value="Unassembled WGS sequence"/>
</dbReference>
<feature type="domain" description="Zn(2)-C6 fungal-type" evidence="3">
    <location>
        <begin position="229"/>
        <end position="260"/>
    </location>
</feature>
<evidence type="ECO:0000256" key="2">
    <source>
        <dbReference type="SAM" id="MobiDB-lite"/>
    </source>
</evidence>
<evidence type="ECO:0000259" key="3">
    <source>
        <dbReference type="PROSITE" id="PS50048"/>
    </source>
</evidence>
<dbReference type="GO" id="GO:0008270">
    <property type="term" value="F:zinc ion binding"/>
    <property type="evidence" value="ECO:0007669"/>
    <property type="project" value="InterPro"/>
</dbReference>
<dbReference type="GeneID" id="63780077"/>
<protein>
    <recommendedName>
        <fullName evidence="3">Zn(2)-C6 fungal-type domain-containing protein</fullName>
    </recommendedName>
</protein>
<feature type="region of interest" description="Disordered" evidence="2">
    <location>
        <begin position="158"/>
        <end position="224"/>
    </location>
</feature>
<dbReference type="STRING" id="1141098.A0A1Y2DY98"/>
<feature type="region of interest" description="Disordered" evidence="2">
    <location>
        <begin position="574"/>
        <end position="612"/>
    </location>
</feature>
<keyword evidence="5" id="KW-1185">Reference proteome</keyword>
<dbReference type="EMBL" id="MCFJ01000007">
    <property type="protein sequence ID" value="ORY64189.1"/>
    <property type="molecule type" value="Genomic_DNA"/>
</dbReference>
<dbReference type="PROSITE" id="PS50048">
    <property type="entry name" value="ZN2_CY6_FUNGAL_2"/>
    <property type="match status" value="1"/>
</dbReference>
<evidence type="ECO:0000313" key="5">
    <source>
        <dbReference type="Proteomes" id="UP000193689"/>
    </source>
</evidence>
<dbReference type="InterPro" id="IPR001138">
    <property type="entry name" value="Zn2Cys6_DnaBD"/>
</dbReference>
<accession>A0A1Y2DY98</accession>
<reference evidence="4 5" key="1">
    <citation type="submission" date="2016-07" db="EMBL/GenBank/DDBJ databases">
        <title>Pervasive Adenine N6-methylation of Active Genes in Fungi.</title>
        <authorList>
            <consortium name="DOE Joint Genome Institute"/>
            <person name="Mondo S.J."/>
            <person name="Dannebaum R.O."/>
            <person name="Kuo R.C."/>
            <person name="Labutti K."/>
            <person name="Haridas S."/>
            <person name="Kuo A."/>
            <person name="Salamov A."/>
            <person name="Ahrendt S.R."/>
            <person name="Lipzen A."/>
            <person name="Sullivan W."/>
            <person name="Andreopoulos W.B."/>
            <person name="Clum A."/>
            <person name="Lindquist E."/>
            <person name="Daum C."/>
            <person name="Ramamoorthy G.K."/>
            <person name="Gryganskyi A."/>
            <person name="Culley D."/>
            <person name="Magnuson J.K."/>
            <person name="James T.Y."/>
            <person name="O'Malley M.A."/>
            <person name="Stajich J.E."/>
            <person name="Spatafora J.W."/>
            <person name="Visel A."/>
            <person name="Grigoriev I.V."/>
        </authorList>
    </citation>
    <scope>NUCLEOTIDE SEQUENCE [LARGE SCALE GENOMIC DNA]</scope>
    <source>
        <strain evidence="4 5">CBS 129021</strain>
    </source>
</reference>
<dbReference type="PROSITE" id="PS00463">
    <property type="entry name" value="ZN2_CY6_FUNGAL_1"/>
    <property type="match status" value="1"/>
</dbReference>
<feature type="region of interest" description="Disordered" evidence="2">
    <location>
        <begin position="125"/>
        <end position="144"/>
    </location>
</feature>
<proteinExistence type="predicted"/>
<dbReference type="SMART" id="SM00066">
    <property type="entry name" value="GAL4"/>
    <property type="match status" value="1"/>
</dbReference>
<dbReference type="Pfam" id="PF00172">
    <property type="entry name" value="Zn_clus"/>
    <property type="match status" value="1"/>
</dbReference>
<dbReference type="CDD" id="cd00067">
    <property type="entry name" value="GAL4"/>
    <property type="match status" value="1"/>
</dbReference>
<keyword evidence="1" id="KW-0539">Nucleus</keyword>
<comment type="caution">
    <text evidence="4">The sequence shown here is derived from an EMBL/GenBank/DDBJ whole genome shotgun (WGS) entry which is preliminary data.</text>
</comment>
<name>A0A1Y2DY98_9PEZI</name>
<dbReference type="InParanoid" id="A0A1Y2DY98"/>
<dbReference type="GO" id="GO:0000981">
    <property type="term" value="F:DNA-binding transcription factor activity, RNA polymerase II-specific"/>
    <property type="evidence" value="ECO:0007669"/>
    <property type="project" value="InterPro"/>
</dbReference>
<dbReference type="InterPro" id="IPR036864">
    <property type="entry name" value="Zn2-C6_fun-type_DNA-bd_sf"/>
</dbReference>
<dbReference type="Gene3D" id="4.10.240.10">
    <property type="entry name" value="Zn(2)-C6 fungal-type DNA-binding domain"/>
    <property type="match status" value="1"/>
</dbReference>
<feature type="compositionally biased region" description="Acidic residues" evidence="2">
    <location>
        <begin position="576"/>
        <end position="589"/>
    </location>
</feature>
<sequence>MPPNMSLHNTTVSQQPHQSMGVNAFRTAARAQGYPPTNTGVQAPPYNQNHLNQNLEFEQLNGNGELSTTTSLQPIGTNFIQFSNGNFCENNPSSNPEVVGNPLVSGHPIGISQFVPNSQETLASATTSYDFEQEDPDISDTPQYLAPQEPVQEGIRYDHDVGPEAPAQAPRSRRGRPTAQPLQSSAPQDDLTSNRRRAVNPNKRSSPDDDGSDEPSNKKPRTRPCRPFSCKACRTSKVRCKASLKGACERCQERKKPCVFDNNDGRTRRSNCKDQWDLKHKYTAIGQDIYTILELLTTEYRQAIIDSWEANLSPSQVLKGIKIYHKHDAPRKPGLKFGELERLTADDNTTLPELRNRLAETDRIGILMLEHWGFMVSEQSKSDIALYPVNDNTTIDVWKGNHIPTLFECDHTWVRNYLGERYGDELPKAPDVPTHSQRASTPMFACVYEEHPPAPVPTPVPAPEPAMVPAIRQNDLMPIDPQLQQHRLTLPPVRGGPIEPASTQDDTSLVIGQSGPTFSSPPPPENAWEFPDETFDPQEWIQWFNNNGIHVSESVTPSNGVDQDETVVYQQNEEATNTEDDGAGDDDDISNLFGGHDVDFNSPVSENEISGKVTLPDLAAQLELELTNEESSRS</sequence>
<feature type="compositionally biased region" description="Polar residues" evidence="2">
    <location>
        <begin position="180"/>
        <end position="191"/>
    </location>
</feature>
<gene>
    <name evidence="4" type="ORF">BCR38DRAFT_485324</name>
</gene>
<organism evidence="4 5">
    <name type="scientific">Pseudomassariella vexata</name>
    <dbReference type="NCBI Taxonomy" id="1141098"/>
    <lineage>
        <taxon>Eukaryota</taxon>
        <taxon>Fungi</taxon>
        <taxon>Dikarya</taxon>
        <taxon>Ascomycota</taxon>
        <taxon>Pezizomycotina</taxon>
        <taxon>Sordariomycetes</taxon>
        <taxon>Xylariomycetidae</taxon>
        <taxon>Amphisphaeriales</taxon>
        <taxon>Pseudomassariaceae</taxon>
        <taxon>Pseudomassariella</taxon>
    </lineage>
</organism>
<dbReference type="AlphaFoldDB" id="A0A1Y2DY98"/>
<evidence type="ECO:0000313" key="4">
    <source>
        <dbReference type="EMBL" id="ORY64189.1"/>
    </source>
</evidence>
<dbReference type="RefSeq" id="XP_040715603.1">
    <property type="nucleotide sequence ID" value="XM_040863865.1"/>
</dbReference>